<dbReference type="SMART" id="SM00342">
    <property type="entry name" value="HTH_ARAC"/>
    <property type="match status" value="1"/>
</dbReference>
<dbReference type="PROSITE" id="PS00041">
    <property type="entry name" value="HTH_ARAC_FAMILY_1"/>
    <property type="match status" value="1"/>
</dbReference>
<dbReference type="GO" id="GO:0043565">
    <property type="term" value="F:sequence-specific DNA binding"/>
    <property type="evidence" value="ECO:0007669"/>
    <property type="project" value="InterPro"/>
</dbReference>
<keyword evidence="5" id="KW-0472">Membrane</keyword>
<evidence type="ECO:0000256" key="4">
    <source>
        <dbReference type="SAM" id="MobiDB-lite"/>
    </source>
</evidence>
<feature type="region of interest" description="Disordered" evidence="4">
    <location>
        <begin position="273"/>
        <end position="332"/>
    </location>
</feature>
<protein>
    <recommendedName>
        <fullName evidence="6">HTH araC/xylS-type domain-containing protein</fullName>
    </recommendedName>
</protein>
<dbReference type="InterPro" id="IPR018062">
    <property type="entry name" value="HTH_AraC-typ_CS"/>
</dbReference>
<evidence type="ECO:0000313" key="7">
    <source>
        <dbReference type="EMBL" id="ARN75730.1"/>
    </source>
</evidence>
<dbReference type="RefSeq" id="WP_085759923.1">
    <property type="nucleotide sequence ID" value="NZ_CP019343.1"/>
</dbReference>
<feature type="domain" description="HTH araC/xylS-type" evidence="6">
    <location>
        <begin position="343"/>
        <end position="444"/>
    </location>
</feature>
<dbReference type="InterPro" id="IPR009057">
    <property type="entry name" value="Homeodomain-like_sf"/>
</dbReference>
<feature type="transmembrane region" description="Helical" evidence="5">
    <location>
        <begin position="126"/>
        <end position="146"/>
    </location>
</feature>
<gene>
    <name evidence="7" type="ORF">BST96_17425</name>
</gene>
<evidence type="ECO:0000256" key="2">
    <source>
        <dbReference type="ARBA" id="ARBA00023125"/>
    </source>
</evidence>
<dbReference type="PANTHER" id="PTHR43280:SF29">
    <property type="entry name" value="ARAC-FAMILY TRANSCRIPTIONAL REGULATOR"/>
    <property type="match status" value="1"/>
</dbReference>
<proteinExistence type="predicted"/>
<keyword evidence="1" id="KW-0805">Transcription regulation</keyword>
<feature type="transmembrane region" description="Helical" evidence="5">
    <location>
        <begin position="31"/>
        <end position="52"/>
    </location>
</feature>
<evidence type="ECO:0000313" key="8">
    <source>
        <dbReference type="Proteomes" id="UP000193450"/>
    </source>
</evidence>
<evidence type="ECO:0000256" key="5">
    <source>
        <dbReference type="SAM" id="Phobius"/>
    </source>
</evidence>
<keyword evidence="5" id="KW-0812">Transmembrane</keyword>
<organism evidence="7 8">
    <name type="scientific">Oceanicoccus sagamiensis</name>
    <dbReference type="NCBI Taxonomy" id="716816"/>
    <lineage>
        <taxon>Bacteria</taxon>
        <taxon>Pseudomonadati</taxon>
        <taxon>Pseudomonadota</taxon>
        <taxon>Gammaproteobacteria</taxon>
        <taxon>Cellvibrionales</taxon>
        <taxon>Spongiibacteraceae</taxon>
        <taxon>Oceanicoccus</taxon>
    </lineage>
</organism>
<reference evidence="7 8" key="1">
    <citation type="submission" date="2016-11" db="EMBL/GenBank/DDBJ databases">
        <title>Trade-off between light-utilization and light-protection in marine flavobacteria.</title>
        <authorList>
            <person name="Kumagai Y."/>
        </authorList>
    </citation>
    <scope>NUCLEOTIDE SEQUENCE [LARGE SCALE GENOMIC DNA]</scope>
    <source>
        <strain evidence="7 8">NBRC 107125</strain>
    </source>
</reference>
<keyword evidence="5" id="KW-1133">Transmembrane helix</keyword>
<name>A0A1X9NCH0_9GAMM</name>
<dbReference type="Proteomes" id="UP000193450">
    <property type="component" value="Chromosome"/>
</dbReference>
<dbReference type="Gene3D" id="1.10.10.60">
    <property type="entry name" value="Homeodomain-like"/>
    <property type="match status" value="1"/>
</dbReference>
<evidence type="ECO:0000256" key="1">
    <source>
        <dbReference type="ARBA" id="ARBA00023015"/>
    </source>
</evidence>
<keyword evidence="3" id="KW-0804">Transcription</keyword>
<dbReference type="Pfam" id="PF12833">
    <property type="entry name" value="HTH_18"/>
    <property type="match status" value="1"/>
</dbReference>
<keyword evidence="8" id="KW-1185">Reference proteome</keyword>
<dbReference type="STRING" id="716816.BST96_17425"/>
<dbReference type="OrthoDB" id="6866685at2"/>
<dbReference type="InterPro" id="IPR018060">
    <property type="entry name" value="HTH_AraC"/>
</dbReference>
<dbReference type="EMBL" id="CP019343">
    <property type="protein sequence ID" value="ARN75730.1"/>
    <property type="molecule type" value="Genomic_DNA"/>
</dbReference>
<dbReference type="GO" id="GO:0003700">
    <property type="term" value="F:DNA-binding transcription factor activity"/>
    <property type="evidence" value="ECO:0007669"/>
    <property type="project" value="InterPro"/>
</dbReference>
<dbReference type="PROSITE" id="PS01124">
    <property type="entry name" value="HTH_ARAC_FAMILY_2"/>
    <property type="match status" value="1"/>
</dbReference>
<dbReference type="AlphaFoldDB" id="A0A1X9NCH0"/>
<dbReference type="KEGG" id="osg:BST96_17425"/>
<feature type="transmembrane region" description="Helical" evidence="5">
    <location>
        <begin position="199"/>
        <end position="217"/>
    </location>
</feature>
<keyword evidence="2" id="KW-0238">DNA-binding</keyword>
<feature type="transmembrane region" description="Helical" evidence="5">
    <location>
        <begin position="73"/>
        <end position="91"/>
    </location>
</feature>
<feature type="compositionally biased region" description="Basic and acidic residues" evidence="4">
    <location>
        <begin position="313"/>
        <end position="332"/>
    </location>
</feature>
<feature type="transmembrane region" description="Helical" evidence="5">
    <location>
        <begin position="237"/>
        <end position="254"/>
    </location>
</feature>
<feature type="compositionally biased region" description="Low complexity" evidence="4">
    <location>
        <begin position="282"/>
        <end position="306"/>
    </location>
</feature>
<evidence type="ECO:0000259" key="6">
    <source>
        <dbReference type="PROSITE" id="PS01124"/>
    </source>
</evidence>
<evidence type="ECO:0000256" key="3">
    <source>
        <dbReference type="ARBA" id="ARBA00023163"/>
    </source>
</evidence>
<accession>A0A1X9NCH0</accession>
<feature type="transmembrane region" description="Helical" evidence="5">
    <location>
        <begin position="158"/>
        <end position="178"/>
    </location>
</feature>
<feature type="transmembrane region" description="Helical" evidence="5">
    <location>
        <begin position="7"/>
        <end position="25"/>
    </location>
</feature>
<dbReference type="SUPFAM" id="SSF46689">
    <property type="entry name" value="Homeodomain-like"/>
    <property type="match status" value="1"/>
</dbReference>
<dbReference type="PANTHER" id="PTHR43280">
    <property type="entry name" value="ARAC-FAMILY TRANSCRIPTIONAL REGULATOR"/>
    <property type="match status" value="1"/>
</dbReference>
<sequence length="447" mass="50668">MNLIDILIGIGVVQGVVIAGVLLYVRSDHRLANSFMAALVLATAALLLQRLLIRSGVFNDYPQYSLLLQQLRFTWAPLLYLYALSITGAKINYRQSWHFLPAVLFFALNNLKFWQLDADQQRLLTTHLWSFLGSSPSTETIIWGFMGGFWRILIESHFHMIFFVAQSAVYCFLVLKLIKGHNQRLELHFSSLEQMNLRWLRLLTISFLVFLVLLLLFNRIPLLLNLYDVSAPLANAYAVLLVILFYGLAVSALLQPSLIRGVVQALESEPKWEKRQTHPPQVSNSEVSNAEVSNGEQEPSSEQESASHTHSIAVKEDEAESDGKYKRSKISNEDGQRSRIKLVEVMQEQELYLNPDLTLPELAEAAGLTAPQASQVLNGQMNQNFFSFVNSYRIDLARRMLLDPATAEMPIVELAFEVGFKSKSSFYDAFKRVTDMTPTQFKRTTGN</sequence>